<sequence length="116" mass="12543">MKHALLFTALLSFAAPLAQAADPTPEPAAAPHTGSKLPTFDDFARVHAYLTVAEQRGIALEDALKPEGFTVPEYAAAARPWINAMKRASQGDGDHAAMQATIARYQAMYRKQYGLD</sequence>
<dbReference type="Proteomes" id="UP000216354">
    <property type="component" value="Unassembled WGS sequence"/>
</dbReference>
<feature type="signal peptide" evidence="1">
    <location>
        <begin position="1"/>
        <end position="20"/>
    </location>
</feature>
<protein>
    <recommendedName>
        <fullName evidence="4">DUF4148 domain-containing protein</fullName>
    </recommendedName>
</protein>
<dbReference type="EMBL" id="NEVR01000006">
    <property type="protein sequence ID" value="OZI57255.1"/>
    <property type="molecule type" value="Genomic_DNA"/>
</dbReference>
<feature type="chain" id="PRO_5045893817" description="DUF4148 domain-containing protein" evidence="1">
    <location>
        <begin position="21"/>
        <end position="116"/>
    </location>
</feature>
<keyword evidence="3" id="KW-1185">Reference proteome</keyword>
<evidence type="ECO:0000313" key="3">
    <source>
        <dbReference type="Proteomes" id="UP000216354"/>
    </source>
</evidence>
<evidence type="ECO:0000256" key="1">
    <source>
        <dbReference type="SAM" id="SignalP"/>
    </source>
</evidence>
<dbReference type="RefSeq" id="WP_094832978.1">
    <property type="nucleotide sequence ID" value="NZ_NEVR01000006.1"/>
</dbReference>
<evidence type="ECO:0000313" key="2">
    <source>
        <dbReference type="EMBL" id="OZI57255.1"/>
    </source>
</evidence>
<comment type="caution">
    <text evidence="2">The sequence shown here is derived from an EMBL/GenBank/DDBJ whole genome shotgun (WGS) entry which is preliminary data.</text>
</comment>
<gene>
    <name evidence="2" type="ORF">CAL27_23760</name>
</gene>
<name>A0ABX4ETZ8_9BORD</name>
<proteinExistence type="predicted"/>
<keyword evidence="1" id="KW-0732">Signal</keyword>
<reference evidence="2 3" key="1">
    <citation type="submission" date="2017-05" db="EMBL/GenBank/DDBJ databases">
        <title>Complete and WGS of Bordetella genogroups.</title>
        <authorList>
            <person name="Spilker T."/>
            <person name="Lipuma J."/>
        </authorList>
    </citation>
    <scope>NUCLEOTIDE SEQUENCE [LARGE SCALE GENOMIC DNA]</scope>
    <source>
        <strain evidence="2 3">AU9795</strain>
    </source>
</reference>
<accession>A0ABX4ETZ8</accession>
<organism evidence="2 3">
    <name type="scientific">Bordetella genomosp. 1</name>
    <dbReference type="NCBI Taxonomy" id="1395607"/>
    <lineage>
        <taxon>Bacteria</taxon>
        <taxon>Pseudomonadati</taxon>
        <taxon>Pseudomonadota</taxon>
        <taxon>Betaproteobacteria</taxon>
        <taxon>Burkholderiales</taxon>
        <taxon>Alcaligenaceae</taxon>
        <taxon>Bordetella</taxon>
    </lineage>
</organism>
<evidence type="ECO:0008006" key="4">
    <source>
        <dbReference type="Google" id="ProtNLM"/>
    </source>
</evidence>